<organism evidence="2 3">
    <name type="scientific">Lentihominibacter faecis</name>
    <dbReference type="NCBI Taxonomy" id="2764712"/>
    <lineage>
        <taxon>Bacteria</taxon>
        <taxon>Bacillati</taxon>
        <taxon>Bacillota</taxon>
        <taxon>Clostridia</taxon>
        <taxon>Peptostreptococcales</taxon>
        <taxon>Anaerovoracaceae</taxon>
        <taxon>Lentihominibacter</taxon>
    </lineage>
</organism>
<evidence type="ECO:0000259" key="1">
    <source>
        <dbReference type="Pfam" id="PF01627"/>
    </source>
</evidence>
<dbReference type="Proteomes" id="UP000644115">
    <property type="component" value="Unassembled WGS sequence"/>
</dbReference>
<dbReference type="EMBL" id="JACRWC010000033">
    <property type="protein sequence ID" value="MBC5998760.1"/>
    <property type="molecule type" value="Genomic_DNA"/>
</dbReference>
<sequence>MEYIWSEPNAEQNASTSICDVDQGIRNMGNNPDLFRKHFNKFKENSGKIVRELDKHISNSDYSNASILCHSIKGLSGMLGLTTLHLHMKDAEYFFHELAQQLEHAPDALIHAHKHVQKITHQLVIDLGQVCETEF</sequence>
<keyword evidence="3" id="KW-1185">Reference proteome</keyword>
<evidence type="ECO:0000313" key="3">
    <source>
        <dbReference type="Proteomes" id="UP000644115"/>
    </source>
</evidence>
<dbReference type="SUPFAM" id="SSF47226">
    <property type="entry name" value="Histidine-containing phosphotransfer domain, HPT domain"/>
    <property type="match status" value="1"/>
</dbReference>
<reference evidence="2" key="1">
    <citation type="submission" date="2020-08" db="EMBL/GenBank/DDBJ databases">
        <authorList>
            <person name="Liu C."/>
            <person name="Sun Q."/>
        </authorList>
    </citation>
    <scope>NUCLEOTIDE SEQUENCE</scope>
    <source>
        <strain evidence="2">BX16</strain>
    </source>
</reference>
<dbReference type="InterPro" id="IPR008207">
    <property type="entry name" value="Sig_transdc_His_kin_Hpt_dom"/>
</dbReference>
<feature type="domain" description="HPt" evidence="1">
    <location>
        <begin position="41"/>
        <end position="110"/>
    </location>
</feature>
<dbReference type="GO" id="GO:0000160">
    <property type="term" value="P:phosphorelay signal transduction system"/>
    <property type="evidence" value="ECO:0007669"/>
    <property type="project" value="InterPro"/>
</dbReference>
<evidence type="ECO:0000313" key="2">
    <source>
        <dbReference type="EMBL" id="MBC5998760.1"/>
    </source>
</evidence>
<accession>A0A923NEL4</accession>
<comment type="caution">
    <text evidence="2">The sequence shown here is derived from an EMBL/GenBank/DDBJ whole genome shotgun (WGS) entry which is preliminary data.</text>
</comment>
<dbReference type="RefSeq" id="WP_177264617.1">
    <property type="nucleotide sequence ID" value="NZ_JACRWC010000033.1"/>
</dbReference>
<proteinExistence type="predicted"/>
<gene>
    <name evidence="2" type="ORF">H8876_01910</name>
</gene>
<dbReference type="InterPro" id="IPR036641">
    <property type="entry name" value="HPT_dom_sf"/>
</dbReference>
<name>A0A923NEL4_9FIRM</name>
<dbReference type="Gene3D" id="1.20.120.160">
    <property type="entry name" value="HPT domain"/>
    <property type="match status" value="1"/>
</dbReference>
<protein>
    <submittedName>
        <fullName evidence="2">Hpt domain-containing protein</fullName>
    </submittedName>
</protein>
<dbReference type="Pfam" id="PF01627">
    <property type="entry name" value="Hpt"/>
    <property type="match status" value="1"/>
</dbReference>
<dbReference type="AlphaFoldDB" id="A0A923NEL4"/>